<evidence type="ECO:0000256" key="1">
    <source>
        <dbReference type="SAM" id="Phobius"/>
    </source>
</evidence>
<dbReference type="InterPro" id="IPR011528">
    <property type="entry name" value="NERD"/>
</dbReference>
<feature type="domain" description="NERD" evidence="2">
    <location>
        <begin position="125"/>
        <end position="252"/>
    </location>
</feature>
<dbReference type="PROSITE" id="PS50965">
    <property type="entry name" value="NERD"/>
    <property type="match status" value="1"/>
</dbReference>
<reference evidence="3 4" key="1">
    <citation type="submission" date="2022-10" db="EMBL/GenBank/DDBJ databases">
        <title>Luteolibacter flavescens strain MCCC 1K03193, whole genome shotgun sequencing project.</title>
        <authorList>
            <person name="Zhao G."/>
            <person name="Shen L."/>
        </authorList>
    </citation>
    <scope>NUCLEOTIDE SEQUENCE [LARGE SCALE GENOMIC DNA]</scope>
    <source>
        <strain evidence="3 4">MCCC 1K03193</strain>
    </source>
</reference>
<dbReference type="EMBL" id="JAPDDS010000017">
    <property type="protein sequence ID" value="MCW1887419.1"/>
    <property type="molecule type" value="Genomic_DNA"/>
</dbReference>
<protein>
    <submittedName>
        <fullName evidence="3">NERD domain-containing protein</fullName>
    </submittedName>
</protein>
<keyword evidence="1" id="KW-0472">Membrane</keyword>
<gene>
    <name evidence="3" type="ORF">OKA04_21965</name>
</gene>
<dbReference type="Pfam" id="PF08378">
    <property type="entry name" value="NERD"/>
    <property type="match status" value="1"/>
</dbReference>
<evidence type="ECO:0000259" key="2">
    <source>
        <dbReference type="PROSITE" id="PS50965"/>
    </source>
</evidence>
<keyword evidence="4" id="KW-1185">Reference proteome</keyword>
<keyword evidence="1" id="KW-1133">Transmembrane helix</keyword>
<proteinExistence type="predicted"/>
<feature type="transmembrane region" description="Helical" evidence="1">
    <location>
        <begin position="66"/>
        <end position="86"/>
    </location>
</feature>
<feature type="transmembrane region" description="Helical" evidence="1">
    <location>
        <begin position="6"/>
        <end position="24"/>
    </location>
</feature>
<comment type="caution">
    <text evidence="3">The sequence shown here is derived from an EMBL/GenBank/DDBJ whole genome shotgun (WGS) entry which is preliminary data.</text>
</comment>
<feature type="transmembrane region" description="Helical" evidence="1">
    <location>
        <begin position="92"/>
        <end position="110"/>
    </location>
</feature>
<dbReference type="Proteomes" id="UP001207930">
    <property type="component" value="Unassembled WGS sequence"/>
</dbReference>
<accession>A0ABT3FW15</accession>
<sequence length="305" mass="34927">MIYVRILVGGFLIVGAFALFWYGLRRMVAEEKRRSRSPFKEKMLRPPGESLRLKIDDLRERLHEQVILLSFAMMFPGLMVFIATGSNWIENLIVWAVVISIGALAGMLLWKKICKNRKLLRQYRLGFEGERYVAEKLAGLSPHGFRVYHDFLFDMKAGGKQTDFNIDHIVVGPTGVFAIETKTYRQPNGELRDGNVSHRVRSEADALVLPNGRKMRKPLNQVRSAAEDLSKWITGSAVRKVPVFPVLAMPGWFTDETTIADMLVLNPQRLVKRLSEFNLHPRLSAEEVQRIGDRIEHQCRNVDIL</sequence>
<evidence type="ECO:0000313" key="4">
    <source>
        <dbReference type="Proteomes" id="UP001207930"/>
    </source>
</evidence>
<name>A0ABT3FW15_9BACT</name>
<evidence type="ECO:0000313" key="3">
    <source>
        <dbReference type="EMBL" id="MCW1887419.1"/>
    </source>
</evidence>
<dbReference type="RefSeq" id="WP_264503374.1">
    <property type="nucleotide sequence ID" value="NZ_JAPDDS010000017.1"/>
</dbReference>
<organism evidence="3 4">
    <name type="scientific">Luteolibacter flavescens</name>
    <dbReference type="NCBI Taxonomy" id="1859460"/>
    <lineage>
        <taxon>Bacteria</taxon>
        <taxon>Pseudomonadati</taxon>
        <taxon>Verrucomicrobiota</taxon>
        <taxon>Verrucomicrobiia</taxon>
        <taxon>Verrucomicrobiales</taxon>
        <taxon>Verrucomicrobiaceae</taxon>
        <taxon>Luteolibacter</taxon>
    </lineage>
</organism>
<keyword evidence="1" id="KW-0812">Transmembrane</keyword>